<gene>
    <name evidence="1" type="ORF">EVAR_72399_1</name>
</gene>
<keyword evidence="2" id="KW-1185">Reference proteome</keyword>
<dbReference type="EMBL" id="BGZK01005430">
    <property type="protein sequence ID" value="GBP14013.1"/>
    <property type="molecule type" value="Genomic_DNA"/>
</dbReference>
<dbReference type="Proteomes" id="UP000299102">
    <property type="component" value="Unassembled WGS sequence"/>
</dbReference>
<evidence type="ECO:0000313" key="1">
    <source>
        <dbReference type="EMBL" id="GBP14013.1"/>
    </source>
</evidence>
<comment type="caution">
    <text evidence="1">The sequence shown here is derived from an EMBL/GenBank/DDBJ whole genome shotgun (WGS) entry which is preliminary data.</text>
</comment>
<dbReference type="AlphaFoldDB" id="A0A4C1THN7"/>
<accession>A0A4C1THN7</accession>
<evidence type="ECO:0000313" key="2">
    <source>
        <dbReference type="Proteomes" id="UP000299102"/>
    </source>
</evidence>
<organism evidence="1 2">
    <name type="scientific">Eumeta variegata</name>
    <name type="common">Bagworm moth</name>
    <name type="synonym">Eumeta japonica</name>
    <dbReference type="NCBI Taxonomy" id="151549"/>
    <lineage>
        <taxon>Eukaryota</taxon>
        <taxon>Metazoa</taxon>
        <taxon>Ecdysozoa</taxon>
        <taxon>Arthropoda</taxon>
        <taxon>Hexapoda</taxon>
        <taxon>Insecta</taxon>
        <taxon>Pterygota</taxon>
        <taxon>Neoptera</taxon>
        <taxon>Endopterygota</taxon>
        <taxon>Lepidoptera</taxon>
        <taxon>Glossata</taxon>
        <taxon>Ditrysia</taxon>
        <taxon>Tineoidea</taxon>
        <taxon>Psychidae</taxon>
        <taxon>Oiketicinae</taxon>
        <taxon>Eumeta</taxon>
    </lineage>
</organism>
<protein>
    <submittedName>
        <fullName evidence="1">Uncharacterized protein</fullName>
    </submittedName>
</protein>
<name>A0A4C1THN7_EUMVA</name>
<proteinExistence type="predicted"/>
<sequence>MGIWYQGSDNKEYVSSIDVLQLGPSLVSGMRSDATFPGMSKAPFEYNFLPPTAKRTYRHGSCLRVDNFWHADLYAHRLLQLNMALQMPTFAFKRGTHFSPYLSPHPSRVV</sequence>
<reference evidence="1 2" key="1">
    <citation type="journal article" date="2019" name="Commun. Biol.">
        <title>The bagworm genome reveals a unique fibroin gene that provides high tensile strength.</title>
        <authorList>
            <person name="Kono N."/>
            <person name="Nakamura H."/>
            <person name="Ohtoshi R."/>
            <person name="Tomita M."/>
            <person name="Numata K."/>
            <person name="Arakawa K."/>
        </authorList>
    </citation>
    <scope>NUCLEOTIDE SEQUENCE [LARGE SCALE GENOMIC DNA]</scope>
</reference>